<feature type="transmembrane region" description="Helical" evidence="8">
    <location>
        <begin position="320"/>
        <end position="344"/>
    </location>
</feature>
<evidence type="ECO:0000256" key="1">
    <source>
        <dbReference type="ARBA" id="ARBA00004651"/>
    </source>
</evidence>
<evidence type="ECO:0000256" key="3">
    <source>
        <dbReference type="ARBA" id="ARBA00022448"/>
    </source>
</evidence>
<feature type="transmembrane region" description="Helical" evidence="8">
    <location>
        <begin position="435"/>
        <end position="455"/>
    </location>
</feature>
<keyword evidence="5 8" id="KW-0812">Transmembrane</keyword>
<evidence type="ECO:0000256" key="8">
    <source>
        <dbReference type="RuleBase" id="RU363064"/>
    </source>
</evidence>
<feature type="transmembrane region" description="Helical" evidence="8">
    <location>
        <begin position="160"/>
        <end position="179"/>
    </location>
</feature>
<dbReference type="RefSeq" id="WP_369311530.1">
    <property type="nucleotide sequence ID" value="NZ_JBEHZE010000001.1"/>
</dbReference>
<feature type="transmembrane region" description="Helical" evidence="8">
    <location>
        <begin position="270"/>
        <end position="289"/>
    </location>
</feature>
<dbReference type="PANTHER" id="PTHR30330">
    <property type="entry name" value="AGSS FAMILY TRANSPORTER, SODIUM-ALANINE"/>
    <property type="match status" value="1"/>
</dbReference>
<keyword evidence="8" id="KW-0769">Symport</keyword>
<evidence type="ECO:0000313" key="9">
    <source>
        <dbReference type="EMBL" id="MEX6631938.1"/>
    </source>
</evidence>
<evidence type="ECO:0000256" key="7">
    <source>
        <dbReference type="ARBA" id="ARBA00023136"/>
    </source>
</evidence>
<dbReference type="NCBIfam" id="TIGR00835">
    <property type="entry name" value="agcS"/>
    <property type="match status" value="1"/>
</dbReference>
<keyword evidence="6 8" id="KW-1133">Transmembrane helix</keyword>
<feature type="transmembrane region" description="Helical" evidence="8">
    <location>
        <begin position="199"/>
        <end position="221"/>
    </location>
</feature>
<feature type="transmembrane region" description="Helical" evidence="8">
    <location>
        <begin position="410"/>
        <end position="429"/>
    </location>
</feature>
<name>A0ABV3Z050_9PROT</name>
<gene>
    <name evidence="9" type="ORF">ABFZ84_00095</name>
</gene>
<dbReference type="Pfam" id="PF01235">
    <property type="entry name" value="Na_Ala_symp"/>
    <property type="match status" value="1"/>
</dbReference>
<evidence type="ECO:0000256" key="6">
    <source>
        <dbReference type="ARBA" id="ARBA00022989"/>
    </source>
</evidence>
<organism evidence="9 10">
    <name type="scientific">Hyphococcus lacteus</name>
    <dbReference type="NCBI Taxonomy" id="3143536"/>
    <lineage>
        <taxon>Bacteria</taxon>
        <taxon>Pseudomonadati</taxon>
        <taxon>Pseudomonadota</taxon>
        <taxon>Alphaproteobacteria</taxon>
        <taxon>Parvularculales</taxon>
        <taxon>Parvularculaceae</taxon>
        <taxon>Hyphococcus</taxon>
    </lineage>
</organism>
<dbReference type="EMBL" id="JBEHZE010000001">
    <property type="protein sequence ID" value="MEX6631938.1"/>
    <property type="molecule type" value="Genomic_DNA"/>
</dbReference>
<feature type="transmembrane region" description="Helical" evidence="8">
    <location>
        <begin position="109"/>
        <end position="132"/>
    </location>
</feature>
<reference evidence="9 10" key="1">
    <citation type="submission" date="2024-05" db="EMBL/GenBank/DDBJ databases">
        <title>Three bacterial strains, DH-69, EH-24, and ECK-19 isolated from coastal sediments.</title>
        <authorList>
            <person name="Ye Y.-Q."/>
            <person name="Du Z.-J."/>
        </authorList>
    </citation>
    <scope>NUCLEOTIDE SEQUENCE [LARGE SCALE GENOMIC DNA]</scope>
    <source>
        <strain evidence="9 10">ECK-19</strain>
    </source>
</reference>
<keyword evidence="10" id="KW-1185">Reference proteome</keyword>
<evidence type="ECO:0000256" key="4">
    <source>
        <dbReference type="ARBA" id="ARBA00022475"/>
    </source>
</evidence>
<keyword evidence="3 8" id="KW-0813">Transport</keyword>
<sequence>MSIEDSYLGVEVSAIDHILEVAAAWIWGAPLLVLITISGLYFLVSSNFLPFRHFFHALGVLSGRYDKAGDPGQVSHFQALSIALAATIGMGNIAGVAIAVRWGGPGVVFWMWISAIIGVATKYFTCSLAVMYRGRDSAGELQGGPMYVITEGLGRNWKPLAVFFCVAGMFGCLPVFNANQLTQAFREILALDTSAVSGGYSNLAIGAGLAGLTAFVILGGLKRIANAAAMIVPFMVGVYFVAVVGIVILNAEKIPYYFSLILTDAFRAEYYNGDAMLGGALGALIVLGVRRAAFSNEAGIGTAPMAHGAAKTSEPVHEGLVAMLGPIIDTLIVCTLTAMAILMTDVWRSTDVSGVSLTAAAFQVAYPGVGKFILLGCILSFGLSSLFSYSYFGAKCFSFLFGVKRIKTYLIFYILSIIVGAVSSMTAIINFIDLMFALMAGPTLISALLLSPKVVSESKRYFAERKFQKKSSVTAGV</sequence>
<feature type="transmembrane region" description="Helical" evidence="8">
    <location>
        <begin position="24"/>
        <end position="44"/>
    </location>
</feature>
<dbReference type="Gene3D" id="1.20.1740.10">
    <property type="entry name" value="Amino acid/polyamine transporter I"/>
    <property type="match status" value="1"/>
</dbReference>
<evidence type="ECO:0000313" key="10">
    <source>
        <dbReference type="Proteomes" id="UP001560685"/>
    </source>
</evidence>
<dbReference type="PRINTS" id="PR00175">
    <property type="entry name" value="NAALASMPORT"/>
</dbReference>
<evidence type="ECO:0000256" key="2">
    <source>
        <dbReference type="ARBA" id="ARBA00009261"/>
    </source>
</evidence>
<keyword evidence="7 8" id="KW-0472">Membrane</keyword>
<feature type="transmembrane region" description="Helical" evidence="8">
    <location>
        <begin position="228"/>
        <end position="250"/>
    </location>
</feature>
<dbReference type="PANTHER" id="PTHR30330:SF3">
    <property type="entry name" value="TRANSCRIPTIONAL REGULATOR, LRP FAMILY"/>
    <property type="match status" value="1"/>
</dbReference>
<comment type="caution">
    <text evidence="9">The sequence shown here is derived from an EMBL/GenBank/DDBJ whole genome shotgun (WGS) entry which is preliminary data.</text>
</comment>
<proteinExistence type="inferred from homology"/>
<evidence type="ECO:0000256" key="5">
    <source>
        <dbReference type="ARBA" id="ARBA00022692"/>
    </source>
</evidence>
<feature type="transmembrane region" description="Helical" evidence="8">
    <location>
        <begin position="82"/>
        <end position="103"/>
    </location>
</feature>
<keyword evidence="4" id="KW-1003">Cell membrane</keyword>
<protein>
    <submittedName>
        <fullName evidence="9">Alanine/glycine:cation symporter family protein</fullName>
    </submittedName>
</protein>
<dbReference type="InterPro" id="IPR001463">
    <property type="entry name" value="Na/Ala_symport"/>
</dbReference>
<accession>A0ABV3Z050</accession>
<comment type="similarity">
    <text evidence="2 8">Belongs to the alanine or glycine:cation symporter (AGCS) (TC 2.A.25) family.</text>
</comment>
<feature type="transmembrane region" description="Helical" evidence="8">
    <location>
        <begin position="364"/>
        <end position="389"/>
    </location>
</feature>
<comment type="subcellular location">
    <subcellularLocation>
        <location evidence="8">Cell inner membrane</location>
        <topology evidence="8">Multi-pass membrane protein</topology>
    </subcellularLocation>
    <subcellularLocation>
        <location evidence="1">Cell membrane</location>
        <topology evidence="1">Multi-pass membrane protein</topology>
    </subcellularLocation>
</comment>
<keyword evidence="8" id="KW-0997">Cell inner membrane</keyword>
<dbReference type="Proteomes" id="UP001560685">
    <property type="component" value="Unassembled WGS sequence"/>
</dbReference>